<evidence type="ECO:0000256" key="1">
    <source>
        <dbReference type="ARBA" id="ARBA00022605"/>
    </source>
</evidence>
<dbReference type="PATRIC" id="fig|47500.9.peg.661"/>
<proteinExistence type="inferred from homology"/>
<dbReference type="Pfam" id="PF00596">
    <property type="entry name" value="Aldolase_II"/>
    <property type="match status" value="1"/>
</dbReference>
<evidence type="ECO:0000313" key="11">
    <source>
        <dbReference type="Proteomes" id="UP000182836"/>
    </source>
</evidence>
<comment type="function">
    <text evidence="6">Catalyzes the dehydration of methylthioribulose-1-phosphate (MTRu-1-P) into 2,3-diketo-5-methylthiopentyl-1-phosphate (DK-MTP-1-P).</text>
</comment>
<feature type="binding site" evidence="6">
    <location>
        <position position="105"/>
    </location>
    <ligand>
        <name>Zn(2+)</name>
        <dbReference type="ChEBI" id="CHEBI:29105"/>
    </ligand>
</feature>
<evidence type="ECO:0000313" key="9">
    <source>
        <dbReference type="EMBL" id="SDI86075.1"/>
    </source>
</evidence>
<dbReference type="RefSeq" id="WP_043065812.1">
    <property type="nucleotide sequence ID" value="NZ_BJOA01000104.1"/>
</dbReference>
<evidence type="ECO:0000256" key="6">
    <source>
        <dbReference type="HAMAP-Rule" id="MF_01677"/>
    </source>
</evidence>
<dbReference type="Proteomes" id="UP000182836">
    <property type="component" value="Unassembled WGS sequence"/>
</dbReference>
<dbReference type="EMBL" id="LGUG01000013">
    <property type="protein sequence ID" value="KON84336.1"/>
    <property type="molecule type" value="Genomic_DNA"/>
</dbReference>
<keyword evidence="3 6" id="KW-0862">Zinc</keyword>
<evidence type="ECO:0000256" key="5">
    <source>
        <dbReference type="ARBA" id="ARBA00023239"/>
    </source>
</evidence>
<evidence type="ECO:0000256" key="2">
    <source>
        <dbReference type="ARBA" id="ARBA00022723"/>
    </source>
</evidence>
<dbReference type="GeneID" id="42309531"/>
<keyword evidence="2 6" id="KW-0479">Metal-binding</keyword>
<dbReference type="GO" id="GO:0008270">
    <property type="term" value="F:zinc ion binding"/>
    <property type="evidence" value="ECO:0007669"/>
    <property type="project" value="UniProtKB-UniRule"/>
</dbReference>
<dbReference type="EMBL" id="FNED01000008">
    <property type="protein sequence ID" value="SDI86075.1"/>
    <property type="molecule type" value="Genomic_DNA"/>
</dbReference>
<feature type="domain" description="Class II aldolase/adducin N-terminal" evidence="7">
    <location>
        <begin position="14"/>
        <end position="203"/>
    </location>
</feature>
<dbReference type="SUPFAM" id="SSF53639">
    <property type="entry name" value="AraD/HMP-PK domain-like"/>
    <property type="match status" value="1"/>
</dbReference>
<feature type="binding site" evidence="6">
    <location>
        <position position="103"/>
    </location>
    <ligand>
        <name>Zn(2+)</name>
        <dbReference type="ChEBI" id="CHEBI:29105"/>
    </ligand>
</feature>
<reference evidence="8 10" key="1">
    <citation type="submission" date="2015-07" db="EMBL/GenBank/DDBJ databases">
        <title>Fjat-14205 dsm 2895.</title>
        <authorList>
            <person name="Liu B."/>
            <person name="Wang J."/>
            <person name="Zhu Y."/>
            <person name="Liu G."/>
            <person name="Chen Q."/>
            <person name="Chen Z."/>
            <person name="Lan J."/>
            <person name="Che J."/>
            <person name="Ge C."/>
            <person name="Shi H."/>
            <person name="Pan Z."/>
            <person name="Liu X."/>
        </authorList>
    </citation>
    <scope>NUCLEOTIDE SEQUENCE [LARGE SCALE GENOMIC DNA]</scope>
    <source>
        <strain evidence="8 10">DSM 2895</strain>
    </source>
</reference>
<evidence type="ECO:0000256" key="3">
    <source>
        <dbReference type="ARBA" id="ARBA00022833"/>
    </source>
</evidence>
<dbReference type="Gene3D" id="3.40.225.10">
    <property type="entry name" value="Class II aldolase/adducin N-terminal domain"/>
    <property type="match status" value="1"/>
</dbReference>
<sequence length="230" mass="25962">MSAYTHEVRQQVFQQLDQVKLAFAARDWFPGTSGNLSIKISSKPLLVAVTASGKDKTVCTPYDYLVVDENSNPYEATSLKPSAETQIHTAIYRNIPETGAVFHVHTIPNNIVSELYSNQGYVTLRNQELIKGLGIWEENAEIRIPIVENFADIPRLALAVEKVLDPRIPGVLIRNHGIYAWGRNNFEAKRHLEAFEFLFGYHLQWLQVQQFAGHIAGQQQTLTYRAAGQL</sequence>
<organism evidence="8 10">
    <name type="scientific">Aneurinibacillus migulanus</name>
    <name type="common">Bacillus migulanus</name>
    <dbReference type="NCBI Taxonomy" id="47500"/>
    <lineage>
        <taxon>Bacteria</taxon>
        <taxon>Bacillati</taxon>
        <taxon>Bacillota</taxon>
        <taxon>Bacilli</taxon>
        <taxon>Bacillales</taxon>
        <taxon>Paenibacillaceae</taxon>
        <taxon>Aneurinibacillus group</taxon>
        <taxon>Aneurinibacillus</taxon>
    </lineage>
</organism>
<accession>A0A0M0G4E4</accession>
<dbReference type="OrthoDB" id="9805559at2"/>
<dbReference type="Proteomes" id="UP000037269">
    <property type="component" value="Unassembled WGS sequence"/>
</dbReference>
<dbReference type="UniPathway" id="UPA00904">
    <property type="reaction ID" value="UER00875"/>
</dbReference>
<keyword evidence="10" id="KW-1185">Reference proteome</keyword>
<dbReference type="HAMAP" id="MF_01677">
    <property type="entry name" value="Salvage_MtnB"/>
    <property type="match status" value="1"/>
</dbReference>
<dbReference type="STRING" id="47500.AF333_30885"/>
<dbReference type="InterPro" id="IPR001303">
    <property type="entry name" value="Aldolase_II/adducin_N"/>
</dbReference>
<dbReference type="PANTHER" id="PTHR10640">
    <property type="entry name" value="METHYLTHIORIBULOSE-1-PHOSPHATE DEHYDRATASE"/>
    <property type="match status" value="1"/>
</dbReference>
<comment type="similarity">
    <text evidence="6">Belongs to the aldolase class II family. MtnB subfamily.</text>
</comment>
<protein>
    <recommendedName>
        <fullName evidence="6">Methylthioribulose-1-phosphate dehydratase</fullName>
        <shortName evidence="6">MTRu-1-P dehydratase</shortName>
        <ecNumber evidence="6">4.2.1.109</ecNumber>
    </recommendedName>
</protein>
<evidence type="ECO:0000313" key="8">
    <source>
        <dbReference type="EMBL" id="KON84336.1"/>
    </source>
</evidence>
<evidence type="ECO:0000256" key="4">
    <source>
        <dbReference type="ARBA" id="ARBA00023167"/>
    </source>
</evidence>
<dbReference type="NCBIfam" id="TIGR03328">
    <property type="entry name" value="salvage_mtnB"/>
    <property type="match status" value="1"/>
</dbReference>
<dbReference type="EC" id="4.2.1.109" evidence="6"/>
<dbReference type="GO" id="GO:0046570">
    <property type="term" value="F:methylthioribulose 1-phosphate dehydratase activity"/>
    <property type="evidence" value="ECO:0007669"/>
    <property type="project" value="UniProtKB-UniRule"/>
</dbReference>
<comment type="cofactor">
    <cofactor evidence="6">
        <name>Zn(2+)</name>
        <dbReference type="ChEBI" id="CHEBI:29105"/>
    </cofactor>
    <text evidence="6">Binds 1 zinc ion per subunit.</text>
</comment>
<dbReference type="GO" id="GO:0019509">
    <property type="term" value="P:L-methionine salvage from methylthioadenosine"/>
    <property type="evidence" value="ECO:0007669"/>
    <property type="project" value="UniProtKB-UniRule"/>
</dbReference>
<dbReference type="InterPro" id="IPR036409">
    <property type="entry name" value="Aldolase_II/adducin_N_sf"/>
</dbReference>
<keyword evidence="1 6" id="KW-0028">Amino-acid biosynthesis</keyword>
<dbReference type="InterPro" id="IPR017714">
    <property type="entry name" value="MethylthioRu-1-P_deHdtase_MtnB"/>
</dbReference>
<comment type="pathway">
    <text evidence="6">Amino-acid biosynthesis; L-methionine biosynthesis via salvage pathway; L-methionine from S-methyl-5-thio-alpha-D-ribose 1-phosphate: step 2/6.</text>
</comment>
<evidence type="ECO:0000313" key="10">
    <source>
        <dbReference type="Proteomes" id="UP000037269"/>
    </source>
</evidence>
<reference evidence="9 11" key="2">
    <citation type="submission" date="2016-10" db="EMBL/GenBank/DDBJ databases">
        <authorList>
            <person name="de Groot N.N."/>
        </authorList>
    </citation>
    <scope>NUCLEOTIDE SEQUENCE [LARGE SCALE GENOMIC DNA]</scope>
    <source>
        <strain evidence="9 11">DSM 2895</strain>
    </source>
</reference>
<dbReference type="GO" id="GO:0005737">
    <property type="term" value="C:cytoplasm"/>
    <property type="evidence" value="ECO:0007669"/>
    <property type="project" value="UniProtKB-UniRule"/>
</dbReference>
<evidence type="ECO:0000259" key="7">
    <source>
        <dbReference type="SMART" id="SM01007"/>
    </source>
</evidence>
<name>A0A0M0G4E4_ANEMI</name>
<comment type="catalytic activity">
    <reaction evidence="6">
        <text>5-(methylsulfanyl)-D-ribulose 1-phosphate = 5-methylsulfanyl-2,3-dioxopentyl phosphate + H2O</text>
        <dbReference type="Rhea" id="RHEA:15549"/>
        <dbReference type="ChEBI" id="CHEBI:15377"/>
        <dbReference type="ChEBI" id="CHEBI:58548"/>
        <dbReference type="ChEBI" id="CHEBI:58828"/>
        <dbReference type="EC" id="4.2.1.109"/>
    </reaction>
</comment>
<gene>
    <name evidence="6" type="primary">mtnB</name>
    <name evidence="8" type="ORF">AF333_30885</name>
    <name evidence="9" type="ORF">SAMN04487909_108197</name>
</gene>
<dbReference type="PANTHER" id="PTHR10640:SF7">
    <property type="entry name" value="METHYLTHIORIBULOSE-1-PHOSPHATE DEHYDRATASE"/>
    <property type="match status" value="1"/>
</dbReference>
<keyword evidence="4 6" id="KW-0486">Methionine biosynthesis</keyword>
<dbReference type="NCBIfam" id="NF005244">
    <property type="entry name" value="PRK06754.1"/>
    <property type="match status" value="1"/>
</dbReference>
<keyword evidence="5 6" id="KW-0456">Lyase</keyword>
<dbReference type="SMART" id="SM01007">
    <property type="entry name" value="Aldolase_II"/>
    <property type="match status" value="1"/>
</dbReference>
<dbReference type="AlphaFoldDB" id="A0A0M0G4E4"/>